<evidence type="ECO:0000313" key="3">
    <source>
        <dbReference type="Proteomes" id="UP001154252"/>
    </source>
</evidence>
<feature type="region of interest" description="Disordered" evidence="1">
    <location>
        <begin position="1"/>
        <end position="43"/>
    </location>
</feature>
<dbReference type="AlphaFoldDB" id="A0A9W4KBW5"/>
<comment type="caution">
    <text evidence="2">The sequence shown here is derived from an EMBL/GenBank/DDBJ whole genome shotgun (WGS) entry which is preliminary data.</text>
</comment>
<reference evidence="2" key="1">
    <citation type="submission" date="2021-07" db="EMBL/GenBank/DDBJ databases">
        <authorList>
            <person name="Branca A.L. A."/>
        </authorList>
    </citation>
    <scope>NUCLEOTIDE SEQUENCE</scope>
</reference>
<accession>A0A9W4KBW5</accession>
<dbReference type="Proteomes" id="UP001154252">
    <property type="component" value="Unassembled WGS sequence"/>
</dbReference>
<proteinExistence type="predicted"/>
<dbReference type="EMBL" id="CAJVRC010000843">
    <property type="protein sequence ID" value="CAG8891310.1"/>
    <property type="molecule type" value="Genomic_DNA"/>
</dbReference>
<dbReference type="OrthoDB" id="4363173at2759"/>
<keyword evidence="3" id="KW-1185">Reference proteome</keyword>
<protein>
    <submittedName>
        <fullName evidence="2">Uncharacterized protein</fullName>
    </submittedName>
</protein>
<sequence length="471" mass="53277">MPPKPIFSRGKGAPKKPDGKRKKDSLNGEAEATHPKKRTKKEIPQVLDEALLAADLNTDYSKRRKKLRQQMPKKQKWPKVKGVITERENAPQGWNPEEPDLMPDDCEAQIERCLERIAENIMPHVYQHKMKEFMAKQMERDALMATEPGLSWPVVQRLDDLKFTLNWLVAANDEHKMVDTVKAIIAQYRSGEFDWHPGFVTYWHAGVQLCLPRPFNWGEYRYIHDKCQGHEGFWVEGILGPGPGMSKTSMACLPDPRINATMVVISLSIALLATSLSAISNNLLQVRLSLRIPQAPSVAGKRISSFEFPFMDDTGSTHMSIFEDDISILQDNKTYPLPRCLGVGVHYTSDDRRVPSLYRELEVNMWSVDEGSWISKWEAIPASIRSGQATRAGADRLTGSWLRHRFYTGTCPDQSMRLWVFNYNPGIPQGQRTLPTATPAQLTAPFQTARLHPVGDFPHLDPNLASGQSLI</sequence>
<feature type="region of interest" description="Disordered" evidence="1">
    <location>
        <begin position="59"/>
        <end position="80"/>
    </location>
</feature>
<feature type="compositionally biased region" description="Basic residues" evidence="1">
    <location>
        <begin position="12"/>
        <end position="23"/>
    </location>
</feature>
<evidence type="ECO:0000256" key="1">
    <source>
        <dbReference type="SAM" id="MobiDB-lite"/>
    </source>
</evidence>
<feature type="compositionally biased region" description="Basic residues" evidence="1">
    <location>
        <begin position="62"/>
        <end position="79"/>
    </location>
</feature>
<name>A0A9W4KBW5_9EURO</name>
<gene>
    <name evidence="2" type="ORF">PEGY_LOCUS2858</name>
</gene>
<evidence type="ECO:0000313" key="2">
    <source>
        <dbReference type="EMBL" id="CAG8891310.1"/>
    </source>
</evidence>
<organism evidence="2 3">
    <name type="scientific">Penicillium egyptiacum</name>
    <dbReference type="NCBI Taxonomy" id="1303716"/>
    <lineage>
        <taxon>Eukaryota</taxon>
        <taxon>Fungi</taxon>
        <taxon>Dikarya</taxon>
        <taxon>Ascomycota</taxon>
        <taxon>Pezizomycotina</taxon>
        <taxon>Eurotiomycetes</taxon>
        <taxon>Eurotiomycetidae</taxon>
        <taxon>Eurotiales</taxon>
        <taxon>Aspergillaceae</taxon>
        <taxon>Penicillium</taxon>
    </lineage>
</organism>